<dbReference type="AlphaFoldDB" id="A0A090Q3V6"/>
<keyword evidence="2" id="KW-1185">Reference proteome</keyword>
<accession>A0A090Q3V6</accession>
<evidence type="ECO:0000313" key="1">
    <source>
        <dbReference type="EMBL" id="GAK97675.1"/>
    </source>
</evidence>
<dbReference type="Proteomes" id="UP000029221">
    <property type="component" value="Unassembled WGS sequence"/>
</dbReference>
<protein>
    <submittedName>
        <fullName evidence="1">Uncharacterized protein</fullName>
    </submittedName>
</protein>
<reference evidence="1" key="1">
    <citation type="journal article" date="2014" name="Genome Announc.">
        <title>Draft Genome Sequences of Marine Flavobacterium Nonlabens Strains NR17, NR24, NR27, NR32, NR33, and Ara13.</title>
        <authorList>
            <person name="Nakanishi M."/>
            <person name="Meirelles P."/>
            <person name="Suzuki R."/>
            <person name="Takatani N."/>
            <person name="Mino S."/>
            <person name="Suda W."/>
            <person name="Oshima K."/>
            <person name="Hattori M."/>
            <person name="Ohkuma M."/>
            <person name="Hosokawa M."/>
            <person name="Miyashita K."/>
            <person name="Thompson F.L."/>
            <person name="Niwa A."/>
            <person name="Sawabe T."/>
            <person name="Sawabe T."/>
        </authorList>
    </citation>
    <scope>NUCLEOTIDE SEQUENCE [LARGE SCALE GENOMIC DNA]</scope>
    <source>
        <strain evidence="1">JCM 19294</strain>
    </source>
</reference>
<dbReference type="EMBL" id="BBML01000006">
    <property type="protein sequence ID" value="GAK97675.1"/>
    <property type="molecule type" value="Genomic_DNA"/>
</dbReference>
<comment type="caution">
    <text evidence="1">The sequence shown here is derived from an EMBL/GenBank/DDBJ whole genome shotgun (WGS) entry which is preliminary data.</text>
</comment>
<sequence>MNETPELKNAITSVLLANFDVKNIVEINRNKGNKKFEK</sequence>
<proteinExistence type="predicted"/>
<organism evidence="1 2">
    <name type="scientific">Nonlabens tegetincola</name>
    <dbReference type="NCBI Taxonomy" id="323273"/>
    <lineage>
        <taxon>Bacteria</taxon>
        <taxon>Pseudomonadati</taxon>
        <taxon>Bacteroidota</taxon>
        <taxon>Flavobacteriia</taxon>
        <taxon>Flavobacteriales</taxon>
        <taxon>Flavobacteriaceae</taxon>
        <taxon>Nonlabens</taxon>
    </lineage>
</organism>
<evidence type="ECO:0000313" key="2">
    <source>
        <dbReference type="Proteomes" id="UP000029221"/>
    </source>
</evidence>
<gene>
    <name evidence="1" type="ORF">JCM19294_211</name>
</gene>
<name>A0A090Q3V6_9FLAO</name>